<feature type="transmembrane region" description="Helical" evidence="7">
    <location>
        <begin position="32"/>
        <end position="55"/>
    </location>
</feature>
<dbReference type="InterPro" id="IPR039421">
    <property type="entry name" value="Type_1_exporter"/>
</dbReference>
<accession>A0ABY5GU68</accession>
<dbReference type="PANTHER" id="PTHR24221">
    <property type="entry name" value="ATP-BINDING CASSETTE SUB-FAMILY B"/>
    <property type="match status" value="1"/>
</dbReference>
<feature type="transmembrane region" description="Helical" evidence="7">
    <location>
        <begin position="295"/>
        <end position="314"/>
    </location>
</feature>
<evidence type="ECO:0000313" key="10">
    <source>
        <dbReference type="EMBL" id="UTW03329.1"/>
    </source>
</evidence>
<proteinExistence type="predicted"/>
<gene>
    <name evidence="10" type="primary">cydD</name>
    <name evidence="10" type="ORF">KDX31_18765</name>
</gene>
<protein>
    <submittedName>
        <fullName evidence="10">Thiol reductant ABC exporter subunit CydD</fullName>
    </submittedName>
</protein>
<organism evidence="10 11">
    <name type="scientific">Amphritea atlantica</name>
    <dbReference type="NCBI Taxonomy" id="355243"/>
    <lineage>
        <taxon>Bacteria</taxon>
        <taxon>Pseudomonadati</taxon>
        <taxon>Pseudomonadota</taxon>
        <taxon>Gammaproteobacteria</taxon>
        <taxon>Oceanospirillales</taxon>
        <taxon>Oceanospirillaceae</taxon>
        <taxon>Amphritea</taxon>
    </lineage>
</organism>
<keyword evidence="2 7" id="KW-0812">Transmembrane</keyword>
<reference evidence="10" key="1">
    <citation type="submission" date="2021-04" db="EMBL/GenBank/DDBJ databases">
        <title>Oceanospirillales bacteria with DddD are important DMSP degraders in coastal seawater.</title>
        <authorList>
            <person name="Liu J."/>
        </authorList>
    </citation>
    <scope>NUCLEOTIDE SEQUENCE</scope>
    <source>
        <strain evidence="10">GY6</strain>
    </source>
</reference>
<dbReference type="InterPro" id="IPR027417">
    <property type="entry name" value="P-loop_NTPase"/>
</dbReference>
<feature type="domain" description="ABC transmembrane type-1" evidence="9">
    <location>
        <begin position="32"/>
        <end position="326"/>
    </location>
</feature>
<evidence type="ECO:0000256" key="3">
    <source>
        <dbReference type="ARBA" id="ARBA00022741"/>
    </source>
</evidence>
<feature type="domain" description="ABC transporter" evidence="8">
    <location>
        <begin position="363"/>
        <end position="578"/>
    </location>
</feature>
<dbReference type="InterPro" id="IPR003593">
    <property type="entry name" value="AAA+_ATPase"/>
</dbReference>
<dbReference type="NCBIfam" id="TIGR02857">
    <property type="entry name" value="CydD"/>
    <property type="match status" value="1"/>
</dbReference>
<dbReference type="InterPro" id="IPR003439">
    <property type="entry name" value="ABC_transporter-like_ATP-bd"/>
</dbReference>
<evidence type="ECO:0000256" key="2">
    <source>
        <dbReference type="ARBA" id="ARBA00022692"/>
    </source>
</evidence>
<evidence type="ECO:0000256" key="6">
    <source>
        <dbReference type="ARBA" id="ARBA00023136"/>
    </source>
</evidence>
<dbReference type="CDD" id="cd03228">
    <property type="entry name" value="ABCC_MRP_Like"/>
    <property type="match status" value="1"/>
</dbReference>
<evidence type="ECO:0000256" key="4">
    <source>
        <dbReference type="ARBA" id="ARBA00022840"/>
    </source>
</evidence>
<dbReference type="InterPro" id="IPR011527">
    <property type="entry name" value="ABC1_TM_dom"/>
</dbReference>
<dbReference type="CDD" id="cd18584">
    <property type="entry name" value="ABC_6TM_AarD_CydD"/>
    <property type="match status" value="1"/>
</dbReference>
<dbReference type="InterPro" id="IPR017871">
    <property type="entry name" value="ABC_transporter-like_CS"/>
</dbReference>
<keyword evidence="11" id="KW-1185">Reference proteome</keyword>
<feature type="transmembrane region" description="Helical" evidence="7">
    <location>
        <begin position="255"/>
        <end position="283"/>
    </location>
</feature>
<evidence type="ECO:0000313" key="11">
    <source>
        <dbReference type="Proteomes" id="UP001059950"/>
    </source>
</evidence>
<dbReference type="SMART" id="SM00382">
    <property type="entry name" value="AAA"/>
    <property type="match status" value="1"/>
</dbReference>
<dbReference type="PROSITE" id="PS50929">
    <property type="entry name" value="ABC_TM1F"/>
    <property type="match status" value="1"/>
</dbReference>
<dbReference type="Gene3D" id="1.20.1560.10">
    <property type="entry name" value="ABC transporter type 1, transmembrane domain"/>
    <property type="match status" value="1"/>
</dbReference>
<evidence type="ECO:0000256" key="1">
    <source>
        <dbReference type="ARBA" id="ARBA00004651"/>
    </source>
</evidence>
<evidence type="ECO:0000256" key="5">
    <source>
        <dbReference type="ARBA" id="ARBA00022989"/>
    </source>
</evidence>
<sequence>MSQINIAALQHCANGQQLLRQAGKISRRENHWLTLAGILQTASTIAITGLIALLINNAVYEESETTTLLWQQPSWWGLLAALLVVRALLPLWQTRLADRASIRVRNQLRAIVLEHCATLQLSLEQQFSHAELSNLLSGELDSTRDYFAEFLPQQRLAMLAPMMIIVACLWSGWLVPLLLALTAPLVPLFMIIVGHKAAAASQRNLTELTRLGNLLSDRIKGISALQLADSCAAEQHTLFRQSEQFRHSTMQVLRLAFLSGTLLEFFSAISIAMVAVYLGLHYLDKYQLGMWQDPLTLSHGIFLLMLAPEFYLPLRRLGALYHARADASSVADHLLRLIQLKPPSVPADTEQSRLPENTVIEQISLQQLHTGYGETAIGNPHTFTLKRGQTVLLKGPSGAGKSTLLDTLAGLQPALSGEIYLNGSRACVYHNRSWQHRIGYMTQQPELLFDSLRNNLCLGRTFTDTELFTALQQARADTLVEELPGQLDYRISDSGGFLSGGQAQRIALARVFLHRPALLLLDEPTANLDQETAKQFMESLKRFTATGGIVLISSHRDAEDQFDQVIALEALPAGEIDHA</sequence>
<dbReference type="Pfam" id="PF00664">
    <property type="entry name" value="ABC_membrane"/>
    <property type="match status" value="1"/>
</dbReference>
<dbReference type="InterPro" id="IPR036640">
    <property type="entry name" value="ABC1_TM_sf"/>
</dbReference>
<feature type="transmembrane region" description="Helical" evidence="7">
    <location>
        <begin position="179"/>
        <end position="198"/>
    </location>
</feature>
<feature type="transmembrane region" description="Helical" evidence="7">
    <location>
        <begin position="75"/>
        <end position="92"/>
    </location>
</feature>
<dbReference type="Gene3D" id="3.40.50.300">
    <property type="entry name" value="P-loop containing nucleotide triphosphate hydrolases"/>
    <property type="match status" value="1"/>
</dbReference>
<keyword evidence="5 7" id="KW-1133">Transmembrane helix</keyword>
<dbReference type="SUPFAM" id="SSF90123">
    <property type="entry name" value="ABC transporter transmembrane region"/>
    <property type="match status" value="1"/>
</dbReference>
<keyword evidence="6 7" id="KW-0472">Membrane</keyword>
<evidence type="ECO:0000256" key="7">
    <source>
        <dbReference type="SAM" id="Phobius"/>
    </source>
</evidence>
<dbReference type="PROSITE" id="PS50893">
    <property type="entry name" value="ABC_TRANSPORTER_2"/>
    <property type="match status" value="1"/>
</dbReference>
<evidence type="ECO:0000259" key="9">
    <source>
        <dbReference type="PROSITE" id="PS50929"/>
    </source>
</evidence>
<comment type="subcellular location">
    <subcellularLocation>
        <location evidence="1">Cell membrane</location>
        <topology evidence="1">Multi-pass membrane protein</topology>
    </subcellularLocation>
</comment>
<keyword evidence="4" id="KW-0067">ATP-binding</keyword>
<dbReference type="EMBL" id="CP073344">
    <property type="protein sequence ID" value="UTW03329.1"/>
    <property type="molecule type" value="Genomic_DNA"/>
</dbReference>
<dbReference type="Proteomes" id="UP001059950">
    <property type="component" value="Chromosome"/>
</dbReference>
<dbReference type="PROSITE" id="PS00211">
    <property type="entry name" value="ABC_TRANSPORTER_1"/>
    <property type="match status" value="1"/>
</dbReference>
<keyword evidence="3" id="KW-0547">Nucleotide-binding</keyword>
<feature type="transmembrane region" description="Helical" evidence="7">
    <location>
        <begin position="156"/>
        <end position="173"/>
    </location>
</feature>
<dbReference type="PANTHER" id="PTHR24221:SF261">
    <property type="entry name" value="GLUTATHIONE_L-CYSTEINE TRANSPORT SYSTEM ATP-BINDING_PERMEASE PROTEIN CYDD"/>
    <property type="match status" value="1"/>
</dbReference>
<dbReference type="InterPro" id="IPR014216">
    <property type="entry name" value="ABC_transptr_CydD"/>
</dbReference>
<name>A0ABY5GU68_9GAMM</name>
<evidence type="ECO:0000259" key="8">
    <source>
        <dbReference type="PROSITE" id="PS50893"/>
    </source>
</evidence>
<dbReference type="SUPFAM" id="SSF52540">
    <property type="entry name" value="P-loop containing nucleoside triphosphate hydrolases"/>
    <property type="match status" value="1"/>
</dbReference>
<dbReference type="Pfam" id="PF00005">
    <property type="entry name" value="ABC_tran"/>
    <property type="match status" value="1"/>
</dbReference>